<protein>
    <submittedName>
        <fullName evidence="1">Uncharacterized protein</fullName>
    </submittedName>
</protein>
<dbReference type="EMBL" id="BARU01015164">
    <property type="protein sequence ID" value="GAH40918.1"/>
    <property type="molecule type" value="Genomic_DNA"/>
</dbReference>
<comment type="caution">
    <text evidence="1">The sequence shown here is derived from an EMBL/GenBank/DDBJ whole genome shotgun (WGS) entry which is preliminary data.</text>
</comment>
<name>X1H6H2_9ZZZZ</name>
<feature type="non-terminal residue" evidence="1">
    <location>
        <position position="117"/>
    </location>
</feature>
<dbReference type="AlphaFoldDB" id="X1H6H2"/>
<accession>X1H6H2</accession>
<evidence type="ECO:0000313" key="1">
    <source>
        <dbReference type="EMBL" id="GAH40918.1"/>
    </source>
</evidence>
<organism evidence="1">
    <name type="scientific">marine sediment metagenome</name>
    <dbReference type="NCBI Taxonomy" id="412755"/>
    <lineage>
        <taxon>unclassified sequences</taxon>
        <taxon>metagenomes</taxon>
        <taxon>ecological metagenomes</taxon>
    </lineage>
</organism>
<gene>
    <name evidence="1" type="ORF">S03H2_26270</name>
</gene>
<feature type="non-terminal residue" evidence="1">
    <location>
        <position position="1"/>
    </location>
</feature>
<sequence length="117" mass="12466">FNSGHTRVGSVTGDVITLGADTDFIAGEMRHTAIAAVDTDKYVMALWKIPDNRGWAWAATAAGLAPTVGIPKQFSLGAPLEIEIGKLDTNKFVIVYNDFDVHDIYGIVGTTIGSTNI</sequence>
<reference evidence="1" key="1">
    <citation type="journal article" date="2014" name="Front. Microbiol.">
        <title>High frequency of phylogenetically diverse reductive dehalogenase-homologous genes in deep subseafloor sedimentary metagenomes.</title>
        <authorList>
            <person name="Kawai M."/>
            <person name="Futagami T."/>
            <person name="Toyoda A."/>
            <person name="Takaki Y."/>
            <person name="Nishi S."/>
            <person name="Hori S."/>
            <person name="Arai W."/>
            <person name="Tsubouchi T."/>
            <person name="Morono Y."/>
            <person name="Uchiyama I."/>
            <person name="Ito T."/>
            <person name="Fujiyama A."/>
            <person name="Inagaki F."/>
            <person name="Takami H."/>
        </authorList>
    </citation>
    <scope>NUCLEOTIDE SEQUENCE</scope>
    <source>
        <strain evidence="1">Expedition CK06-06</strain>
    </source>
</reference>
<proteinExistence type="predicted"/>